<proteinExistence type="predicted"/>
<dbReference type="AlphaFoldDB" id="A0AAD6UX32"/>
<dbReference type="Proteomes" id="UP001219525">
    <property type="component" value="Unassembled WGS sequence"/>
</dbReference>
<reference evidence="1" key="1">
    <citation type="submission" date="2023-03" db="EMBL/GenBank/DDBJ databases">
        <title>Massive genome expansion in bonnet fungi (Mycena s.s.) driven by repeated elements and novel gene families across ecological guilds.</title>
        <authorList>
            <consortium name="Lawrence Berkeley National Laboratory"/>
            <person name="Harder C.B."/>
            <person name="Miyauchi S."/>
            <person name="Viragh M."/>
            <person name="Kuo A."/>
            <person name="Thoen E."/>
            <person name="Andreopoulos B."/>
            <person name="Lu D."/>
            <person name="Skrede I."/>
            <person name="Drula E."/>
            <person name="Henrissat B."/>
            <person name="Morin E."/>
            <person name="Kohler A."/>
            <person name="Barry K."/>
            <person name="LaButti K."/>
            <person name="Morin E."/>
            <person name="Salamov A."/>
            <person name="Lipzen A."/>
            <person name="Mereny Z."/>
            <person name="Hegedus B."/>
            <person name="Baldrian P."/>
            <person name="Stursova M."/>
            <person name="Weitz H."/>
            <person name="Taylor A."/>
            <person name="Grigoriev I.V."/>
            <person name="Nagy L.G."/>
            <person name="Martin F."/>
            <person name="Kauserud H."/>
        </authorList>
    </citation>
    <scope>NUCLEOTIDE SEQUENCE</scope>
    <source>
        <strain evidence="1">9144</strain>
    </source>
</reference>
<protein>
    <submittedName>
        <fullName evidence="1">Uncharacterized protein</fullName>
    </submittedName>
</protein>
<comment type="caution">
    <text evidence="1">The sequence shown here is derived from an EMBL/GenBank/DDBJ whole genome shotgun (WGS) entry which is preliminary data.</text>
</comment>
<evidence type="ECO:0000313" key="1">
    <source>
        <dbReference type="EMBL" id="KAJ7192232.1"/>
    </source>
</evidence>
<organism evidence="1 2">
    <name type="scientific">Mycena pura</name>
    <dbReference type="NCBI Taxonomy" id="153505"/>
    <lineage>
        <taxon>Eukaryota</taxon>
        <taxon>Fungi</taxon>
        <taxon>Dikarya</taxon>
        <taxon>Basidiomycota</taxon>
        <taxon>Agaricomycotina</taxon>
        <taxon>Agaricomycetes</taxon>
        <taxon>Agaricomycetidae</taxon>
        <taxon>Agaricales</taxon>
        <taxon>Marasmiineae</taxon>
        <taxon>Mycenaceae</taxon>
        <taxon>Mycena</taxon>
    </lineage>
</organism>
<sequence>MDIWWMSFSSRKGSLLKTAAGNMLQFQLSPEYGDHEFKWSKVYGLSRARRCAPRPGFTVLQQDRLVMVFDPMALQYIYLELPEFPLALPASFTSSASLVGSKGDDHKQLRAIRIYRCRWPPTPVPASVCKVAQRITEQLESYEAHPVDMCPLLSDATLSSTTEGLGADFLESNSRIVTFGLLRAQVSLANREAWRLVREKSEVAKQGW</sequence>
<accession>A0AAD6UX32</accession>
<name>A0AAD6UX32_9AGAR</name>
<evidence type="ECO:0000313" key="2">
    <source>
        <dbReference type="Proteomes" id="UP001219525"/>
    </source>
</evidence>
<keyword evidence="2" id="KW-1185">Reference proteome</keyword>
<dbReference type="EMBL" id="JARJCW010000122">
    <property type="protein sequence ID" value="KAJ7192232.1"/>
    <property type="molecule type" value="Genomic_DNA"/>
</dbReference>
<gene>
    <name evidence="1" type="ORF">GGX14DRAFT_406487</name>
</gene>